<dbReference type="SUPFAM" id="SSF51338">
    <property type="entry name" value="Composite domain of metallo-dependent hydrolases"/>
    <property type="match status" value="1"/>
</dbReference>
<dbReference type="InterPro" id="IPR011659">
    <property type="entry name" value="WD40"/>
</dbReference>
<dbReference type="AlphaFoldDB" id="A0A166XNU3"/>
<accession>A0A166XNU3</accession>
<dbReference type="Pfam" id="PF01979">
    <property type="entry name" value="Amidohydro_1"/>
    <property type="match status" value="1"/>
</dbReference>
<reference evidence="4 5" key="1">
    <citation type="submission" date="2013-07" db="EMBL/GenBank/DDBJ databases">
        <title>Comparative Genomic and Metabolomic Analysis of Twelve Strains of Pseudoalteromonas luteoviolacea.</title>
        <authorList>
            <person name="Vynne N.G."/>
            <person name="Mansson M."/>
            <person name="Gram L."/>
        </authorList>
    </citation>
    <scope>NUCLEOTIDE SEQUENCE [LARGE SCALE GENOMIC DNA]</scope>
    <source>
        <strain evidence="4 5">DSM 6061</strain>
    </source>
</reference>
<keyword evidence="2" id="KW-0732">Signal</keyword>
<dbReference type="SUPFAM" id="SSF51556">
    <property type="entry name" value="Metallo-dependent hydrolases"/>
    <property type="match status" value="1"/>
</dbReference>
<keyword evidence="5" id="KW-1185">Reference proteome</keyword>
<evidence type="ECO:0000313" key="5">
    <source>
        <dbReference type="Proteomes" id="UP000076643"/>
    </source>
</evidence>
<dbReference type="InterPro" id="IPR032466">
    <property type="entry name" value="Metal_Hydrolase"/>
</dbReference>
<evidence type="ECO:0000259" key="3">
    <source>
        <dbReference type="Pfam" id="PF01979"/>
    </source>
</evidence>
<comment type="caution">
    <text evidence="4">The sequence shown here is derived from an EMBL/GenBank/DDBJ whole genome shotgun (WGS) entry which is preliminary data.</text>
</comment>
<dbReference type="PANTHER" id="PTHR36842:SF1">
    <property type="entry name" value="PROTEIN TOLB"/>
    <property type="match status" value="1"/>
</dbReference>
<dbReference type="PANTHER" id="PTHR36842">
    <property type="entry name" value="PROTEIN TOLB HOMOLOG"/>
    <property type="match status" value="1"/>
</dbReference>
<evidence type="ECO:0000313" key="4">
    <source>
        <dbReference type="EMBL" id="KZN40639.1"/>
    </source>
</evidence>
<dbReference type="Gene3D" id="3.40.50.10910">
    <property type="entry name" value="Amidohydrolase"/>
    <property type="match status" value="1"/>
</dbReference>
<organism evidence="4 5">
    <name type="scientific">Pseudoalteromonas luteoviolacea DSM 6061</name>
    <dbReference type="NCBI Taxonomy" id="1365250"/>
    <lineage>
        <taxon>Bacteria</taxon>
        <taxon>Pseudomonadati</taxon>
        <taxon>Pseudomonadota</taxon>
        <taxon>Gammaproteobacteria</taxon>
        <taxon>Alteromonadales</taxon>
        <taxon>Pseudoalteromonadaceae</taxon>
        <taxon>Pseudoalteromonas</taxon>
    </lineage>
</organism>
<dbReference type="Pfam" id="PF26549">
    <property type="entry name" value="Tricorn_N"/>
    <property type="match status" value="1"/>
</dbReference>
<dbReference type="RefSeq" id="WP_063357365.1">
    <property type="nucleotide sequence ID" value="NZ_AQHB01000035.1"/>
</dbReference>
<feature type="domain" description="Amidohydrolase-related" evidence="3">
    <location>
        <begin position="726"/>
        <end position="1059"/>
    </location>
</feature>
<feature type="chain" id="PRO_5007882428" evidence="2">
    <location>
        <begin position="26"/>
        <end position="1107"/>
    </location>
</feature>
<dbReference type="Pfam" id="PF07676">
    <property type="entry name" value="PD40"/>
    <property type="match status" value="2"/>
</dbReference>
<dbReference type="InterPro" id="IPR006680">
    <property type="entry name" value="Amidohydro-rel"/>
</dbReference>
<sequence length="1107" mass="121959">MAIFKSPIAIAIGAALIGLSAPSIAASAGAQNDTATWDVLNPPGEKQTITIDTNETTWSNLDVSPDGKHVIFDMLGDLYVMPISGGKATALTSDRAWNFQPKFSPDGKHIAFISDRAGAENLWVMDANGENLRQVSDESHNLIHNPTWSPDGQYIAVKQGQVTGRTIPGGSIRMYHISGGKGVIVRDRLHGAKSQKNVAEPAFSKDGKKIYYSVDATPGVRWQYNKNALTSVFEIRSWDLATGEEETVIRGAGGAIRPTPSPDGKSLAFVKREDNGKAMISALYIKDLKSGIETQIFSGLDRDLQEANGAQGNTPAFAYTPDGKALVFWSGGVFHKVDIESKQTQVIPTRVIAEKEITPALKFAVDVAPDNFKVKLARWSQISPDGETALFQALGHLYIKDIESGEVRRVTKQNEHFEFYPSYSRDGKYIVYTTWDDQELGSIRIVSAKGGKGRIISEEPGHYISPSFSPDGKQVLYKKVTGGYLLSGDWSMHPGIYLVDAKGGEAKRVAKSGDNPHFGADPKRIYFSVASSETSRELKSVDLNGHEERSHFKGEYIFDYRVSPDGNYVAFIEHFNTFVAPFTSTGKTLSINKGGKAFPVKQVSKYSGAFLNWKADSSALTWAFGPNLYQRKLTDTFSFVDNASDNLDELTAEGIDLSFEQPSDKPKGLLALVGGKVVTMRDADNQQEIFEDGVVLIEDNRIIAVGARNDVQIPSAAKVMDITGKTVIPGLVDAHAHGSYGSRQLQPEQNWNQFSNVSFGVTTIHDPSNNSNEVFSMAELQRAGLTIAPRIYSVGRILYAGNAPGYKTPISNLEDAQFHVKRLKDAGAISVKSYNHPRRDTRQQVLEAAKQMEIMVVPEGGSKFQQNMNMIIDGHTGLEHALPIPHIYSDVTQMWSQTNAGFTPTFNVAYGGIKGEDYFYNTTNVWENERLMSFVPEYVVKPMSIRREKAPEHHYNHVNAAVAAKQLRDKGVTVHIGAHGQREGLGAHWELWSMAQGGFSAWEALRSGTIDGAKYLALDNDIGTIEKGKLADLVIIDGDVLNNIRESEKVAYTILNGRVYDAATMNEVGNYTRKRQSFFFEGGNKTPMHPDTEAYMEEKAHSYHWKH</sequence>
<dbReference type="STRING" id="43657.S4054249_00575"/>
<feature type="signal peptide" evidence="2">
    <location>
        <begin position="1"/>
        <end position="25"/>
    </location>
</feature>
<evidence type="ECO:0000256" key="2">
    <source>
        <dbReference type="SAM" id="SignalP"/>
    </source>
</evidence>
<dbReference type="GO" id="GO:0016810">
    <property type="term" value="F:hydrolase activity, acting on carbon-nitrogen (but not peptide) bonds"/>
    <property type="evidence" value="ECO:0007669"/>
    <property type="project" value="InterPro"/>
</dbReference>
<dbReference type="InterPro" id="IPR011059">
    <property type="entry name" value="Metal-dep_hydrolase_composite"/>
</dbReference>
<protein>
    <submittedName>
        <fullName evidence="4">Amidohydrolase</fullName>
    </submittedName>
</protein>
<keyword evidence="4" id="KW-0378">Hydrolase</keyword>
<proteinExistence type="inferred from homology"/>
<dbReference type="InterPro" id="IPR011042">
    <property type="entry name" value="6-blade_b-propeller_TolB-like"/>
</dbReference>
<dbReference type="SUPFAM" id="SSF82171">
    <property type="entry name" value="DPP6 N-terminal domain-like"/>
    <property type="match status" value="2"/>
</dbReference>
<dbReference type="Proteomes" id="UP000076643">
    <property type="component" value="Unassembled WGS sequence"/>
</dbReference>
<comment type="similarity">
    <text evidence="1">Belongs to the TolB family.</text>
</comment>
<dbReference type="Gene3D" id="1.20.58.520">
    <property type="entry name" value="Amidohydrolase"/>
    <property type="match status" value="1"/>
</dbReference>
<dbReference type="PATRIC" id="fig|1365250.3.peg.1417"/>
<dbReference type="Gene3D" id="2.120.10.30">
    <property type="entry name" value="TolB, C-terminal domain"/>
    <property type="match status" value="3"/>
</dbReference>
<name>A0A166XNU3_9GAMM</name>
<gene>
    <name evidence="4" type="ORF">N475_10955</name>
</gene>
<dbReference type="Gene3D" id="3.30.110.90">
    <property type="entry name" value="Amidohydrolase"/>
    <property type="match status" value="1"/>
</dbReference>
<dbReference type="EMBL" id="AUYB01000093">
    <property type="protein sequence ID" value="KZN40639.1"/>
    <property type="molecule type" value="Genomic_DNA"/>
</dbReference>
<dbReference type="Gene3D" id="2.30.40.10">
    <property type="entry name" value="Urease, subunit C, domain 1"/>
    <property type="match status" value="1"/>
</dbReference>
<evidence type="ECO:0000256" key="1">
    <source>
        <dbReference type="ARBA" id="ARBA00009820"/>
    </source>
</evidence>